<organism evidence="8 9">
    <name type="scientific">Caenispirillum bisanense</name>
    <dbReference type="NCBI Taxonomy" id="414052"/>
    <lineage>
        <taxon>Bacteria</taxon>
        <taxon>Pseudomonadati</taxon>
        <taxon>Pseudomonadota</taxon>
        <taxon>Alphaproteobacteria</taxon>
        <taxon>Rhodospirillales</taxon>
        <taxon>Novispirillaceae</taxon>
        <taxon>Caenispirillum</taxon>
    </lineage>
</organism>
<dbReference type="SUPFAM" id="SSF103481">
    <property type="entry name" value="Multidrug resistance efflux transporter EmrE"/>
    <property type="match status" value="2"/>
</dbReference>
<evidence type="ECO:0000256" key="6">
    <source>
        <dbReference type="SAM" id="Phobius"/>
    </source>
</evidence>
<evidence type="ECO:0000256" key="2">
    <source>
        <dbReference type="ARBA" id="ARBA00022475"/>
    </source>
</evidence>
<feature type="transmembrane region" description="Helical" evidence="6">
    <location>
        <begin position="137"/>
        <end position="154"/>
    </location>
</feature>
<keyword evidence="3 6" id="KW-0812">Transmembrane</keyword>
<evidence type="ECO:0000256" key="3">
    <source>
        <dbReference type="ARBA" id="ARBA00022692"/>
    </source>
</evidence>
<feature type="transmembrane region" description="Helical" evidence="6">
    <location>
        <begin position="109"/>
        <end position="130"/>
    </location>
</feature>
<comment type="subcellular location">
    <subcellularLocation>
        <location evidence="1">Cell membrane</location>
        <topology evidence="1">Multi-pass membrane protein</topology>
    </subcellularLocation>
</comment>
<dbReference type="Gene3D" id="1.10.3730.20">
    <property type="match status" value="1"/>
</dbReference>
<feature type="transmembrane region" description="Helical" evidence="6">
    <location>
        <begin position="288"/>
        <end position="306"/>
    </location>
</feature>
<feature type="transmembrane region" description="Helical" evidence="6">
    <location>
        <begin position="53"/>
        <end position="71"/>
    </location>
</feature>
<evidence type="ECO:0000313" key="8">
    <source>
        <dbReference type="EMBL" id="SOD97193.1"/>
    </source>
</evidence>
<accession>A0A286GNS8</accession>
<proteinExistence type="predicted"/>
<feature type="transmembrane region" description="Helical" evidence="6">
    <location>
        <begin position="21"/>
        <end position="41"/>
    </location>
</feature>
<feature type="transmembrane region" description="Helical" evidence="6">
    <location>
        <begin position="197"/>
        <end position="216"/>
    </location>
</feature>
<dbReference type="PANTHER" id="PTHR32322:SF18">
    <property type="entry name" value="S-ADENOSYLMETHIONINE_S-ADENOSYLHOMOCYSTEINE TRANSPORTER"/>
    <property type="match status" value="1"/>
</dbReference>
<keyword evidence="2" id="KW-1003">Cell membrane</keyword>
<evidence type="ECO:0000256" key="4">
    <source>
        <dbReference type="ARBA" id="ARBA00022989"/>
    </source>
</evidence>
<feature type="transmembrane region" description="Helical" evidence="6">
    <location>
        <begin position="263"/>
        <end position="282"/>
    </location>
</feature>
<keyword evidence="4 6" id="KW-1133">Transmembrane helix</keyword>
<dbReference type="InterPro" id="IPR050638">
    <property type="entry name" value="AA-Vitamin_Transporters"/>
</dbReference>
<dbReference type="Proteomes" id="UP000219621">
    <property type="component" value="Unassembled WGS sequence"/>
</dbReference>
<keyword evidence="5 6" id="KW-0472">Membrane</keyword>
<feature type="domain" description="EamA" evidence="7">
    <location>
        <begin position="21"/>
        <end position="153"/>
    </location>
</feature>
<reference evidence="9" key="1">
    <citation type="submission" date="2017-09" db="EMBL/GenBank/DDBJ databases">
        <authorList>
            <person name="Varghese N."/>
            <person name="Submissions S."/>
        </authorList>
    </citation>
    <scope>NUCLEOTIDE SEQUENCE [LARGE SCALE GENOMIC DNA]</scope>
    <source>
        <strain evidence="9">USBA 140</strain>
    </source>
</reference>
<evidence type="ECO:0000313" key="9">
    <source>
        <dbReference type="Proteomes" id="UP000219621"/>
    </source>
</evidence>
<dbReference type="PANTHER" id="PTHR32322">
    <property type="entry name" value="INNER MEMBRANE TRANSPORTER"/>
    <property type="match status" value="1"/>
</dbReference>
<evidence type="ECO:0000256" key="1">
    <source>
        <dbReference type="ARBA" id="ARBA00004651"/>
    </source>
</evidence>
<dbReference type="RefSeq" id="WP_245913497.1">
    <property type="nucleotide sequence ID" value="NZ_OCNJ01000006.1"/>
</dbReference>
<evidence type="ECO:0000256" key="5">
    <source>
        <dbReference type="ARBA" id="ARBA00023136"/>
    </source>
</evidence>
<feature type="transmembrane region" description="Helical" evidence="6">
    <location>
        <begin position="166"/>
        <end position="185"/>
    </location>
</feature>
<dbReference type="EMBL" id="OCNJ01000006">
    <property type="protein sequence ID" value="SOD97193.1"/>
    <property type="molecule type" value="Genomic_DNA"/>
</dbReference>
<name>A0A286GNS8_9PROT</name>
<dbReference type="Pfam" id="PF00892">
    <property type="entry name" value="EamA"/>
    <property type="match status" value="2"/>
</dbReference>
<sequence length="312" mass="33427">MSVTPAAADADTRRPWWSSPYLMLVMPPLFWAGNAIAGRLVAGEISPLALSSVRWALAILLLLPLTAAGVRRQWPVIRRRWKALAALGILSAGLYNLLLYMALQTTTAINVTLVNSAMPMTIVLVSWIWLRDRPSGGAMAGIALSMVGVAVVVSRGELAVLLGLELHQGDALMLLAVLVWALYSVMLRAHPPGLTPGVFLTVQMSAGLLFLLPFYGVEIALGGGAVPLTWEMALVLAYVATGPAIGAFYFWNRGVAEAGANTAGLYINLLPVFTAVLAVVFLDEVFRWYHAAGLALIFSGIALATLRRPRAR</sequence>
<protein>
    <submittedName>
        <fullName evidence="8">Permease of the drug/metabolite transporter (DMT) superfamily</fullName>
    </submittedName>
</protein>
<evidence type="ECO:0000259" key="7">
    <source>
        <dbReference type="Pfam" id="PF00892"/>
    </source>
</evidence>
<dbReference type="AlphaFoldDB" id="A0A286GNS8"/>
<dbReference type="InterPro" id="IPR000620">
    <property type="entry name" value="EamA_dom"/>
</dbReference>
<feature type="transmembrane region" description="Helical" evidence="6">
    <location>
        <begin position="83"/>
        <end position="103"/>
    </location>
</feature>
<gene>
    <name evidence="8" type="ORF">SAMN05421508_106317</name>
</gene>
<feature type="transmembrane region" description="Helical" evidence="6">
    <location>
        <begin position="228"/>
        <end position="251"/>
    </location>
</feature>
<keyword evidence="9" id="KW-1185">Reference proteome</keyword>
<dbReference type="InterPro" id="IPR037185">
    <property type="entry name" value="EmrE-like"/>
</dbReference>
<feature type="domain" description="EamA" evidence="7">
    <location>
        <begin position="169"/>
        <end position="305"/>
    </location>
</feature>
<dbReference type="GO" id="GO:0005886">
    <property type="term" value="C:plasma membrane"/>
    <property type="evidence" value="ECO:0007669"/>
    <property type="project" value="UniProtKB-SubCell"/>
</dbReference>